<accession>E4T4W8</accession>
<protein>
    <submittedName>
        <fullName evidence="1">Uncharacterized protein</fullName>
    </submittedName>
</protein>
<reference evidence="1 2" key="2">
    <citation type="journal article" date="2011" name="Stand. Genomic Sci.">
        <title>Complete genome sequence of Paludibacter propionicigenes type strain (WB4).</title>
        <authorList>
            <person name="Gronow S."/>
            <person name="Munk C."/>
            <person name="Lapidus A."/>
            <person name="Nolan M."/>
            <person name="Lucas S."/>
            <person name="Hammon N."/>
            <person name="Deshpande S."/>
            <person name="Cheng J.F."/>
            <person name="Tapia R."/>
            <person name="Han C."/>
            <person name="Goodwin L."/>
            <person name="Pitluck S."/>
            <person name="Liolios K."/>
            <person name="Ivanova N."/>
            <person name="Mavromatis K."/>
            <person name="Mikhailova N."/>
            <person name="Pati A."/>
            <person name="Chen A."/>
            <person name="Palaniappan K."/>
            <person name="Land M."/>
            <person name="Hauser L."/>
            <person name="Chang Y.J."/>
            <person name="Jeffries C.D."/>
            <person name="Brambilla E."/>
            <person name="Rohde M."/>
            <person name="Goker M."/>
            <person name="Detter J.C."/>
            <person name="Woyke T."/>
            <person name="Bristow J."/>
            <person name="Eisen J.A."/>
            <person name="Markowitz V."/>
            <person name="Hugenholtz P."/>
            <person name="Kyrpides N.C."/>
            <person name="Klenk H.P."/>
        </authorList>
    </citation>
    <scope>NUCLEOTIDE SEQUENCE [LARGE SCALE GENOMIC DNA]</scope>
    <source>
        <strain evidence="2">DSM 17365 / JCM 13257 / WB4</strain>
    </source>
</reference>
<proteinExistence type="predicted"/>
<reference key="1">
    <citation type="submission" date="2010-11" db="EMBL/GenBank/DDBJ databases">
        <title>The complete genome of Paludibacter propionicigenes DSM 17365.</title>
        <authorList>
            <consortium name="US DOE Joint Genome Institute (JGI-PGF)"/>
            <person name="Lucas S."/>
            <person name="Copeland A."/>
            <person name="Lapidus A."/>
            <person name="Bruce D."/>
            <person name="Goodwin L."/>
            <person name="Pitluck S."/>
            <person name="Kyrpides N."/>
            <person name="Mavromatis K."/>
            <person name="Ivanova N."/>
            <person name="Munk A.C."/>
            <person name="Brettin T."/>
            <person name="Detter J.C."/>
            <person name="Han C."/>
            <person name="Tapia R."/>
            <person name="Land M."/>
            <person name="Hauser L."/>
            <person name="Markowitz V."/>
            <person name="Cheng J.-F."/>
            <person name="Hugenholtz P."/>
            <person name="Woyke T."/>
            <person name="Wu D."/>
            <person name="Gronow S."/>
            <person name="Wellnitz S."/>
            <person name="Brambilla E."/>
            <person name="Klenk H.-P."/>
            <person name="Eisen J.A."/>
        </authorList>
    </citation>
    <scope>NUCLEOTIDE SEQUENCE</scope>
    <source>
        <strain>WB4</strain>
    </source>
</reference>
<dbReference type="EMBL" id="CP002345">
    <property type="protein sequence ID" value="ADQ79762.1"/>
    <property type="molecule type" value="Genomic_DNA"/>
</dbReference>
<evidence type="ECO:0000313" key="2">
    <source>
        <dbReference type="Proteomes" id="UP000008718"/>
    </source>
</evidence>
<dbReference type="HOGENOM" id="CLU_3346800_0_0_10"/>
<dbReference type="KEGG" id="ppn:Palpr_1621"/>
<name>E4T4W8_PALPW</name>
<organism evidence="1 2">
    <name type="scientific">Paludibacter propionicigenes (strain DSM 17365 / JCM 13257 / WB4)</name>
    <dbReference type="NCBI Taxonomy" id="694427"/>
    <lineage>
        <taxon>Bacteria</taxon>
        <taxon>Pseudomonadati</taxon>
        <taxon>Bacteroidota</taxon>
        <taxon>Bacteroidia</taxon>
        <taxon>Bacteroidales</taxon>
        <taxon>Paludibacteraceae</taxon>
        <taxon>Paludibacter</taxon>
    </lineage>
</organism>
<gene>
    <name evidence="1" type="ordered locus">Palpr_1621</name>
</gene>
<sequence>MQKDDIEKTHGIENAMQHFQSHEFLFDVGKFCREEEK</sequence>
<evidence type="ECO:0000313" key="1">
    <source>
        <dbReference type="EMBL" id="ADQ79762.1"/>
    </source>
</evidence>
<keyword evidence="2" id="KW-1185">Reference proteome</keyword>
<dbReference type="AlphaFoldDB" id="E4T4W8"/>
<dbReference type="Proteomes" id="UP000008718">
    <property type="component" value="Chromosome"/>
</dbReference>